<evidence type="ECO:0000259" key="1">
    <source>
        <dbReference type="PROSITE" id="PS51725"/>
    </source>
</evidence>
<dbReference type="eggNOG" id="COG2329">
    <property type="taxonomic scope" value="Bacteria"/>
</dbReference>
<sequence>MYLAMNRFRIVRGQEETFIEHWRNRESHLDRVPGFVRFHLLKGSETDEYTLFASFTEWADEDAFVAWTHSDAFRAAHVNAGQTTRDLYLGPPQLELFNAVL</sequence>
<dbReference type="STRING" id="765911.Thivi_3742"/>
<accession>I3YF20</accession>
<dbReference type="RefSeq" id="WP_014779980.1">
    <property type="nucleotide sequence ID" value="NC_018012.1"/>
</dbReference>
<dbReference type="HOGENOM" id="CLU_141544_0_0_6"/>
<dbReference type="AlphaFoldDB" id="I3YF20"/>
<organism evidence="2 3">
    <name type="scientific">Thiocystis violascens (strain ATCC 17096 / DSM 198 / 6111)</name>
    <name type="common">Chromatium violascens</name>
    <dbReference type="NCBI Taxonomy" id="765911"/>
    <lineage>
        <taxon>Bacteria</taxon>
        <taxon>Pseudomonadati</taxon>
        <taxon>Pseudomonadota</taxon>
        <taxon>Gammaproteobacteria</taxon>
        <taxon>Chromatiales</taxon>
        <taxon>Chromatiaceae</taxon>
        <taxon>Thiocystis</taxon>
    </lineage>
</organism>
<feature type="domain" description="ABM" evidence="1">
    <location>
        <begin position="2"/>
        <end position="96"/>
    </location>
</feature>
<dbReference type="PANTHER" id="PTHR34474:SF2">
    <property type="entry name" value="SIGNAL TRANSDUCTION PROTEIN TRAP"/>
    <property type="match status" value="1"/>
</dbReference>
<dbReference type="KEGG" id="tvi:Thivi_3742"/>
<evidence type="ECO:0000313" key="2">
    <source>
        <dbReference type="EMBL" id="AFL75588.1"/>
    </source>
</evidence>
<dbReference type="SUPFAM" id="SSF54909">
    <property type="entry name" value="Dimeric alpha+beta barrel"/>
    <property type="match status" value="1"/>
</dbReference>
<dbReference type="Gene3D" id="3.30.70.100">
    <property type="match status" value="1"/>
</dbReference>
<dbReference type="Proteomes" id="UP000006062">
    <property type="component" value="Chromosome"/>
</dbReference>
<dbReference type="EMBL" id="CP003154">
    <property type="protein sequence ID" value="AFL75588.1"/>
    <property type="molecule type" value="Genomic_DNA"/>
</dbReference>
<reference evidence="2 3" key="1">
    <citation type="submission" date="2012-06" db="EMBL/GenBank/DDBJ databases">
        <title>Complete sequence of Thiocystis violascens DSM 198.</title>
        <authorList>
            <consortium name="US DOE Joint Genome Institute"/>
            <person name="Lucas S."/>
            <person name="Han J."/>
            <person name="Lapidus A."/>
            <person name="Cheng J.-F."/>
            <person name="Goodwin L."/>
            <person name="Pitluck S."/>
            <person name="Peters L."/>
            <person name="Ovchinnikova G."/>
            <person name="Teshima H."/>
            <person name="Detter J.C."/>
            <person name="Han C."/>
            <person name="Tapia R."/>
            <person name="Land M."/>
            <person name="Hauser L."/>
            <person name="Kyrpides N."/>
            <person name="Ivanova N."/>
            <person name="Pagani I."/>
            <person name="Vogl K."/>
            <person name="Liu Z."/>
            <person name="Frigaard N.-U."/>
            <person name="Bryant D."/>
            <person name="Woyke T."/>
        </authorList>
    </citation>
    <scope>NUCLEOTIDE SEQUENCE [LARGE SCALE GENOMIC DNA]</scope>
    <source>
        <strain evidence="3">ATCC 17096 / DSM 198 / 6111</strain>
    </source>
</reference>
<name>I3YF20_THIV6</name>
<dbReference type="PROSITE" id="PS51725">
    <property type="entry name" value="ABM"/>
    <property type="match status" value="1"/>
</dbReference>
<dbReference type="OrthoDB" id="9798115at2"/>
<protein>
    <submittedName>
        <fullName evidence="2">Putative enzyme involved in biosynthesis of extracellular polysaccharides</fullName>
    </submittedName>
</protein>
<dbReference type="InterPro" id="IPR050404">
    <property type="entry name" value="Heme-degrading_MO"/>
</dbReference>
<evidence type="ECO:0000313" key="3">
    <source>
        <dbReference type="Proteomes" id="UP000006062"/>
    </source>
</evidence>
<dbReference type="InterPro" id="IPR007138">
    <property type="entry name" value="ABM_dom"/>
</dbReference>
<dbReference type="PANTHER" id="PTHR34474">
    <property type="entry name" value="SIGNAL TRANSDUCTION PROTEIN TRAP"/>
    <property type="match status" value="1"/>
</dbReference>
<proteinExistence type="predicted"/>
<dbReference type="InterPro" id="IPR011008">
    <property type="entry name" value="Dimeric_a/b-barrel"/>
</dbReference>
<dbReference type="Pfam" id="PF03992">
    <property type="entry name" value="ABM"/>
    <property type="match status" value="1"/>
</dbReference>
<keyword evidence="3" id="KW-1185">Reference proteome</keyword>
<gene>
    <name evidence="2" type="ordered locus">Thivi_3742</name>
</gene>